<dbReference type="GO" id="GO:0003677">
    <property type="term" value="F:DNA binding"/>
    <property type="evidence" value="ECO:0007669"/>
    <property type="project" value="InterPro"/>
</dbReference>
<name>V8GA23_9BURK</name>
<organism evidence="2 3">
    <name type="scientific">Pelistega indica</name>
    <dbReference type="NCBI Taxonomy" id="1414851"/>
    <lineage>
        <taxon>Bacteria</taxon>
        <taxon>Pseudomonadati</taxon>
        <taxon>Pseudomonadota</taxon>
        <taxon>Betaproteobacteria</taxon>
        <taxon>Burkholderiales</taxon>
        <taxon>Alcaligenaceae</taxon>
        <taxon>Pelistega</taxon>
    </lineage>
</organism>
<dbReference type="Proteomes" id="UP000018766">
    <property type="component" value="Unassembled WGS sequence"/>
</dbReference>
<evidence type="ECO:0000313" key="3">
    <source>
        <dbReference type="Proteomes" id="UP000018766"/>
    </source>
</evidence>
<dbReference type="CDD" id="cd00093">
    <property type="entry name" value="HTH_XRE"/>
    <property type="match status" value="1"/>
</dbReference>
<dbReference type="Gene3D" id="1.10.260.40">
    <property type="entry name" value="lambda repressor-like DNA-binding domains"/>
    <property type="match status" value="1"/>
</dbReference>
<feature type="domain" description="HTH cro/C1-type" evidence="1">
    <location>
        <begin position="32"/>
        <end position="86"/>
    </location>
</feature>
<reference evidence="2 3" key="1">
    <citation type="submission" date="2013-11" db="EMBL/GenBank/DDBJ databases">
        <title>Genomic analysis of Pelistega sp. HM-7.</title>
        <authorList>
            <person name="Kumbhare S.V."/>
            <person name="Shetty S.A."/>
            <person name="Sharma O."/>
            <person name="Dhotre D.P."/>
        </authorList>
    </citation>
    <scope>NUCLEOTIDE SEQUENCE [LARGE SCALE GENOMIC DNA]</scope>
    <source>
        <strain evidence="2 3">HM-7</strain>
    </source>
</reference>
<keyword evidence="3" id="KW-1185">Reference proteome</keyword>
<dbReference type="InterPro" id="IPR001387">
    <property type="entry name" value="Cro/C1-type_HTH"/>
</dbReference>
<accession>V8GA23</accession>
<dbReference type="SUPFAM" id="SSF47413">
    <property type="entry name" value="lambda repressor-like DNA-binding domains"/>
    <property type="match status" value="1"/>
</dbReference>
<gene>
    <name evidence="2" type="ORF">V757_00950</name>
</gene>
<dbReference type="OrthoDB" id="129597at2"/>
<sequence length="99" mass="10969">MKTLQQVIAEQSAESQKRIKEGAEQLILETGLALLREEISLSQKELAKQLGISQPAITQIEKRGAELKLKTLKRYIEAMGGQLSLTVTMPTGDNRTFSI</sequence>
<evidence type="ECO:0000259" key="1">
    <source>
        <dbReference type="PROSITE" id="PS50943"/>
    </source>
</evidence>
<dbReference type="SMART" id="SM00530">
    <property type="entry name" value="HTH_XRE"/>
    <property type="match status" value="1"/>
</dbReference>
<evidence type="ECO:0000313" key="2">
    <source>
        <dbReference type="EMBL" id="ETD72951.1"/>
    </source>
</evidence>
<dbReference type="InterPro" id="IPR010982">
    <property type="entry name" value="Lambda_DNA-bd_dom_sf"/>
</dbReference>
<dbReference type="PROSITE" id="PS50943">
    <property type="entry name" value="HTH_CROC1"/>
    <property type="match status" value="1"/>
</dbReference>
<dbReference type="Pfam" id="PF01381">
    <property type="entry name" value="HTH_3"/>
    <property type="match status" value="1"/>
</dbReference>
<dbReference type="EMBL" id="AYSV01000007">
    <property type="protein sequence ID" value="ETD72951.1"/>
    <property type="molecule type" value="Genomic_DNA"/>
</dbReference>
<protein>
    <submittedName>
        <fullName evidence="2">Transcriptional regulator</fullName>
    </submittedName>
</protein>
<proteinExistence type="predicted"/>
<dbReference type="AlphaFoldDB" id="V8GA23"/>
<comment type="caution">
    <text evidence="2">The sequence shown here is derived from an EMBL/GenBank/DDBJ whole genome shotgun (WGS) entry which is preliminary data.</text>
</comment>